<dbReference type="Proteomes" id="UP001221898">
    <property type="component" value="Unassembled WGS sequence"/>
</dbReference>
<comment type="caution">
    <text evidence="1">The sequence shown here is derived from an EMBL/GenBank/DDBJ whole genome shotgun (WGS) entry which is preliminary data.</text>
</comment>
<evidence type="ECO:0000313" key="2">
    <source>
        <dbReference type="Proteomes" id="UP001221898"/>
    </source>
</evidence>
<dbReference type="Gene3D" id="3.30.750.44">
    <property type="match status" value="1"/>
</dbReference>
<gene>
    <name evidence="1" type="ORF">AAFF_G00138700</name>
</gene>
<name>A0AAD7TDG5_9TELE</name>
<protein>
    <submittedName>
        <fullName evidence="1">Uncharacterized protein</fullName>
    </submittedName>
</protein>
<keyword evidence="2" id="KW-1185">Reference proteome</keyword>
<reference evidence="1" key="1">
    <citation type="journal article" date="2023" name="Science">
        <title>Genome structures resolve the early diversification of teleost fishes.</title>
        <authorList>
            <person name="Parey E."/>
            <person name="Louis A."/>
            <person name="Montfort J."/>
            <person name="Bouchez O."/>
            <person name="Roques C."/>
            <person name="Iampietro C."/>
            <person name="Lluch J."/>
            <person name="Castinel A."/>
            <person name="Donnadieu C."/>
            <person name="Desvignes T."/>
            <person name="Floi Bucao C."/>
            <person name="Jouanno E."/>
            <person name="Wen M."/>
            <person name="Mejri S."/>
            <person name="Dirks R."/>
            <person name="Jansen H."/>
            <person name="Henkel C."/>
            <person name="Chen W.J."/>
            <person name="Zahm M."/>
            <person name="Cabau C."/>
            <person name="Klopp C."/>
            <person name="Thompson A.W."/>
            <person name="Robinson-Rechavi M."/>
            <person name="Braasch I."/>
            <person name="Lecointre G."/>
            <person name="Bobe J."/>
            <person name="Postlethwait J.H."/>
            <person name="Berthelot C."/>
            <person name="Roest Crollius H."/>
            <person name="Guiguen Y."/>
        </authorList>
    </citation>
    <scope>NUCLEOTIDE SEQUENCE</scope>
    <source>
        <strain evidence="1">NC1722</strain>
    </source>
</reference>
<dbReference type="PANTHER" id="PTHR11261:SF3">
    <property type="entry name" value="RETINOL-BINDING PROTEIN 3"/>
    <property type="match status" value="1"/>
</dbReference>
<organism evidence="1 2">
    <name type="scientific">Aldrovandia affinis</name>
    <dbReference type="NCBI Taxonomy" id="143900"/>
    <lineage>
        <taxon>Eukaryota</taxon>
        <taxon>Metazoa</taxon>
        <taxon>Chordata</taxon>
        <taxon>Craniata</taxon>
        <taxon>Vertebrata</taxon>
        <taxon>Euteleostomi</taxon>
        <taxon>Actinopterygii</taxon>
        <taxon>Neopterygii</taxon>
        <taxon>Teleostei</taxon>
        <taxon>Notacanthiformes</taxon>
        <taxon>Halosauridae</taxon>
        <taxon>Aldrovandia</taxon>
    </lineage>
</organism>
<dbReference type="Pfam" id="PF11918">
    <property type="entry name" value="Peptidase_S41_N"/>
    <property type="match status" value="1"/>
</dbReference>
<sequence>MQEAIQQAINSGEILRISDPKTLATLLTTGVQGALNDPRLTISYEPNAVPVKSPGRLRLSPERLMKTVKNSVKFELLENNVGYLRMDRVMGKEGAEKLAHFSSRTSGTEFFQLQH</sequence>
<evidence type="ECO:0000313" key="1">
    <source>
        <dbReference type="EMBL" id="KAJ8418161.1"/>
    </source>
</evidence>
<dbReference type="GO" id="GO:0019841">
    <property type="term" value="F:retinol binding"/>
    <property type="evidence" value="ECO:0007669"/>
    <property type="project" value="TreeGrafter"/>
</dbReference>
<dbReference type="PANTHER" id="PTHR11261">
    <property type="entry name" value="INTERPHOTORECEPTOR RETINOID-BINDING PROTEIN"/>
    <property type="match status" value="1"/>
</dbReference>
<dbReference type="InterPro" id="IPR029045">
    <property type="entry name" value="ClpP/crotonase-like_dom_sf"/>
</dbReference>
<proteinExistence type="predicted"/>
<accession>A0AAD7TDG5</accession>
<dbReference type="Gene3D" id="3.90.226.10">
    <property type="entry name" value="2-enoyl-CoA Hydratase, Chain A, domain 1"/>
    <property type="match status" value="1"/>
</dbReference>
<dbReference type="AlphaFoldDB" id="A0AAD7TDG5"/>
<dbReference type="SUPFAM" id="SSF52096">
    <property type="entry name" value="ClpP/crotonase"/>
    <property type="match status" value="1"/>
</dbReference>
<dbReference type="EMBL" id="JAINUG010000002">
    <property type="protein sequence ID" value="KAJ8418161.1"/>
    <property type="molecule type" value="Genomic_DNA"/>
</dbReference>